<keyword evidence="5 6" id="KW-0472">Membrane</keyword>
<protein>
    <submittedName>
        <fullName evidence="8">GtrA family protein</fullName>
    </submittedName>
</protein>
<dbReference type="PANTHER" id="PTHR38459:SF1">
    <property type="entry name" value="PROPHAGE BACTOPRENOL-LINKED GLUCOSE TRANSLOCASE HOMOLOG"/>
    <property type="match status" value="1"/>
</dbReference>
<name>A0ABS5E4F8_9PROT</name>
<feature type="transmembrane region" description="Helical" evidence="6">
    <location>
        <begin position="15"/>
        <end position="36"/>
    </location>
</feature>
<dbReference type="PANTHER" id="PTHR38459">
    <property type="entry name" value="PROPHAGE BACTOPRENOL-LINKED GLUCOSE TRANSLOCASE HOMOLOG"/>
    <property type="match status" value="1"/>
</dbReference>
<feature type="transmembrane region" description="Helical" evidence="6">
    <location>
        <begin position="80"/>
        <end position="104"/>
    </location>
</feature>
<comment type="similarity">
    <text evidence="2">Belongs to the GtrA family.</text>
</comment>
<proteinExistence type="inferred from homology"/>
<evidence type="ECO:0000313" key="8">
    <source>
        <dbReference type="EMBL" id="MBR0558783.1"/>
    </source>
</evidence>
<evidence type="ECO:0000256" key="6">
    <source>
        <dbReference type="SAM" id="Phobius"/>
    </source>
</evidence>
<dbReference type="Pfam" id="PF04138">
    <property type="entry name" value="GtrA_DPMS_TM"/>
    <property type="match status" value="1"/>
</dbReference>
<comment type="caution">
    <text evidence="8">The sequence shown here is derived from an EMBL/GenBank/DDBJ whole genome shotgun (WGS) entry which is preliminary data.</text>
</comment>
<feature type="transmembrane region" description="Helical" evidence="6">
    <location>
        <begin position="42"/>
        <end position="60"/>
    </location>
</feature>
<organism evidence="8 9">
    <name type="scientific">Neokomagataea anthophila</name>
    <dbReference type="NCBI Taxonomy" id="2826925"/>
    <lineage>
        <taxon>Bacteria</taxon>
        <taxon>Pseudomonadati</taxon>
        <taxon>Pseudomonadota</taxon>
        <taxon>Alphaproteobacteria</taxon>
        <taxon>Acetobacterales</taxon>
        <taxon>Acetobacteraceae</taxon>
        <taxon>Neokomagataea</taxon>
    </lineage>
</organism>
<evidence type="ECO:0000256" key="5">
    <source>
        <dbReference type="ARBA" id="ARBA00023136"/>
    </source>
</evidence>
<comment type="subcellular location">
    <subcellularLocation>
        <location evidence="1">Membrane</location>
        <topology evidence="1">Multi-pass membrane protein</topology>
    </subcellularLocation>
</comment>
<evidence type="ECO:0000313" key="9">
    <source>
        <dbReference type="Proteomes" id="UP000677812"/>
    </source>
</evidence>
<dbReference type="InterPro" id="IPR007267">
    <property type="entry name" value="GtrA_DPMS_TM"/>
</dbReference>
<evidence type="ECO:0000259" key="7">
    <source>
        <dbReference type="Pfam" id="PF04138"/>
    </source>
</evidence>
<reference evidence="8 9" key="1">
    <citation type="submission" date="2021-04" db="EMBL/GenBank/DDBJ databases">
        <title>The complete genome sequence of Neokomagataea sp. TBRC 2177.</title>
        <authorList>
            <person name="Charoenyingcharoen P."/>
            <person name="Yukphan P."/>
        </authorList>
    </citation>
    <scope>NUCLEOTIDE SEQUENCE [LARGE SCALE GENOMIC DNA]</scope>
    <source>
        <strain evidence="8 9">TBRC 2177</strain>
    </source>
</reference>
<keyword evidence="9" id="KW-1185">Reference proteome</keyword>
<keyword evidence="4 6" id="KW-1133">Transmembrane helix</keyword>
<gene>
    <name evidence="8" type="ORF">KB213_01725</name>
</gene>
<dbReference type="RefSeq" id="WP_211680298.1">
    <property type="nucleotide sequence ID" value="NZ_JAGRQH010000001.1"/>
</dbReference>
<sequence length="146" mass="16222">MARFSIRIPLYCQQFLRFGAVGSLGLLVDCASVTLLRPILKLTLATLCAYFIAASGNWLLNRLWTFRETSAQQPLIVQWLRFLAANSIGFLFNRGAVFSLYAVWPITRHHPAIALAIGAACGMIANFNLSKRLVFHSSTPKTIPPK</sequence>
<feature type="domain" description="GtrA/DPMS transmembrane" evidence="7">
    <location>
        <begin position="17"/>
        <end position="135"/>
    </location>
</feature>
<dbReference type="EMBL" id="JAGRQH010000001">
    <property type="protein sequence ID" value="MBR0558783.1"/>
    <property type="molecule type" value="Genomic_DNA"/>
</dbReference>
<keyword evidence="3 6" id="KW-0812">Transmembrane</keyword>
<dbReference type="InterPro" id="IPR051401">
    <property type="entry name" value="GtrA_CellWall_Glycosyl"/>
</dbReference>
<feature type="transmembrane region" description="Helical" evidence="6">
    <location>
        <begin position="110"/>
        <end position="129"/>
    </location>
</feature>
<evidence type="ECO:0000256" key="4">
    <source>
        <dbReference type="ARBA" id="ARBA00022989"/>
    </source>
</evidence>
<evidence type="ECO:0000256" key="3">
    <source>
        <dbReference type="ARBA" id="ARBA00022692"/>
    </source>
</evidence>
<evidence type="ECO:0000256" key="2">
    <source>
        <dbReference type="ARBA" id="ARBA00009399"/>
    </source>
</evidence>
<accession>A0ABS5E4F8</accession>
<evidence type="ECO:0000256" key="1">
    <source>
        <dbReference type="ARBA" id="ARBA00004141"/>
    </source>
</evidence>
<dbReference type="Proteomes" id="UP000677812">
    <property type="component" value="Unassembled WGS sequence"/>
</dbReference>